<keyword evidence="14" id="KW-0539">Nucleus</keyword>
<keyword evidence="8" id="KW-0493">Microtubule</keyword>
<dbReference type="EMBL" id="KB445556">
    <property type="protein sequence ID" value="EMC95518.1"/>
    <property type="molecule type" value="Genomic_DNA"/>
</dbReference>
<dbReference type="HOGENOM" id="CLU_064328_0_0_1"/>
<evidence type="ECO:0000256" key="7">
    <source>
        <dbReference type="ARBA" id="ARBA00022618"/>
    </source>
</evidence>
<dbReference type="InterPro" id="IPR013966">
    <property type="entry name" value="Spc34"/>
</dbReference>
<evidence type="ECO:0000256" key="16">
    <source>
        <dbReference type="ARBA" id="ARBA00023328"/>
    </source>
</evidence>
<keyword evidence="15" id="KW-0131">Cell cycle</keyword>
<evidence type="ECO:0000256" key="13">
    <source>
        <dbReference type="ARBA" id="ARBA00023212"/>
    </source>
</evidence>
<reference evidence="20 21" key="1">
    <citation type="journal article" date="2012" name="PLoS Pathog.">
        <title>Diverse lifestyles and strategies of plant pathogenesis encoded in the genomes of eighteen Dothideomycetes fungi.</title>
        <authorList>
            <person name="Ohm R.A."/>
            <person name="Feau N."/>
            <person name="Henrissat B."/>
            <person name="Schoch C.L."/>
            <person name="Horwitz B.A."/>
            <person name="Barry K.W."/>
            <person name="Condon B.J."/>
            <person name="Copeland A.C."/>
            <person name="Dhillon B."/>
            <person name="Glaser F."/>
            <person name="Hesse C.N."/>
            <person name="Kosti I."/>
            <person name="LaButti K."/>
            <person name="Lindquist E.A."/>
            <person name="Lucas S."/>
            <person name="Salamov A.A."/>
            <person name="Bradshaw R.E."/>
            <person name="Ciuffetti L."/>
            <person name="Hamelin R.C."/>
            <person name="Kema G.H.J."/>
            <person name="Lawrence C."/>
            <person name="Scott J.A."/>
            <person name="Spatafora J.W."/>
            <person name="Turgeon B.G."/>
            <person name="de Wit P.J.G.M."/>
            <person name="Zhong S."/>
            <person name="Goodwin S.B."/>
            <person name="Grigoriev I.V."/>
        </authorList>
    </citation>
    <scope>NUCLEOTIDE SEQUENCE [LARGE SCALE GENOMIC DNA]</scope>
    <source>
        <strain evidence="20 21">UAMH 10762</strain>
    </source>
</reference>
<dbReference type="AlphaFoldDB" id="M2MVC2"/>
<dbReference type="RefSeq" id="XP_007677020.1">
    <property type="nucleotide sequence ID" value="XM_007678830.1"/>
</dbReference>
<keyword evidence="6" id="KW-0963">Cytoplasm</keyword>
<dbReference type="OMA" id="TRRGTMF"/>
<keyword evidence="9" id="KW-0498">Mitosis</keyword>
<keyword evidence="12 19" id="KW-0175">Coiled coil</keyword>
<evidence type="ECO:0000256" key="14">
    <source>
        <dbReference type="ARBA" id="ARBA00023242"/>
    </source>
</evidence>
<dbReference type="GeneID" id="19107719"/>
<keyword evidence="11" id="KW-0995">Kinetochore</keyword>
<keyword evidence="5" id="KW-0158">Chromosome</keyword>
<evidence type="ECO:0000256" key="5">
    <source>
        <dbReference type="ARBA" id="ARBA00022454"/>
    </source>
</evidence>
<dbReference type="eggNOG" id="ENOG502SCS2">
    <property type="taxonomic scope" value="Eukaryota"/>
</dbReference>
<keyword evidence="10" id="KW-0159">Chromosome partition</keyword>
<dbReference type="Proteomes" id="UP000011761">
    <property type="component" value="Unassembled WGS sequence"/>
</dbReference>
<evidence type="ECO:0000313" key="20">
    <source>
        <dbReference type="EMBL" id="EMC95518.1"/>
    </source>
</evidence>
<keyword evidence="21" id="KW-1185">Reference proteome</keyword>
<name>M2MVC2_BAUPA</name>
<evidence type="ECO:0000256" key="1">
    <source>
        <dbReference type="ARBA" id="ARBA00004123"/>
    </source>
</evidence>
<dbReference type="Pfam" id="PF08657">
    <property type="entry name" value="DASH_Spc34"/>
    <property type="match status" value="1"/>
</dbReference>
<keyword evidence="16" id="KW-0137">Centromere</keyword>
<dbReference type="GO" id="GO:0042729">
    <property type="term" value="C:DASH complex"/>
    <property type="evidence" value="ECO:0007669"/>
    <property type="project" value="InterPro"/>
</dbReference>
<evidence type="ECO:0000256" key="11">
    <source>
        <dbReference type="ARBA" id="ARBA00022838"/>
    </source>
</evidence>
<dbReference type="GO" id="GO:0051301">
    <property type="term" value="P:cell division"/>
    <property type="evidence" value="ECO:0007669"/>
    <property type="project" value="UniProtKB-KW"/>
</dbReference>
<evidence type="ECO:0000256" key="15">
    <source>
        <dbReference type="ARBA" id="ARBA00023306"/>
    </source>
</evidence>
<dbReference type="GO" id="GO:0005876">
    <property type="term" value="C:spindle microtubule"/>
    <property type="evidence" value="ECO:0007669"/>
    <property type="project" value="InterPro"/>
</dbReference>
<evidence type="ECO:0000256" key="9">
    <source>
        <dbReference type="ARBA" id="ARBA00022776"/>
    </source>
</evidence>
<evidence type="ECO:0000256" key="10">
    <source>
        <dbReference type="ARBA" id="ARBA00022829"/>
    </source>
</evidence>
<evidence type="ECO:0000256" key="19">
    <source>
        <dbReference type="SAM" id="Coils"/>
    </source>
</evidence>
<evidence type="ECO:0000256" key="18">
    <source>
        <dbReference type="ARBA" id="ARBA00044346"/>
    </source>
</evidence>
<dbReference type="KEGG" id="bcom:BAUCODRAFT_122834"/>
<dbReference type="GO" id="GO:0008608">
    <property type="term" value="P:attachment of spindle microtubules to kinetochore"/>
    <property type="evidence" value="ECO:0007669"/>
    <property type="project" value="InterPro"/>
</dbReference>
<comment type="similarity">
    <text evidence="4">Belongs to the DASH complex SPC34 family.</text>
</comment>
<keyword evidence="7" id="KW-0132">Cell division</keyword>
<protein>
    <recommendedName>
        <fullName evidence="17">DASH complex subunit SPC34</fullName>
    </recommendedName>
    <alternativeName>
        <fullName evidence="18">Outer kinetochore protein SPC34</fullName>
    </alternativeName>
</protein>
<comment type="subcellular location">
    <subcellularLocation>
        <location evidence="3">Chromosome</location>
        <location evidence="3">Centromere</location>
        <location evidence="3">Kinetochore</location>
    </subcellularLocation>
    <subcellularLocation>
        <location evidence="2">Cytoplasm</location>
        <location evidence="2">Cytoskeleton</location>
        <location evidence="2">Spindle</location>
    </subcellularLocation>
    <subcellularLocation>
        <location evidence="1">Nucleus</location>
    </subcellularLocation>
</comment>
<evidence type="ECO:0000256" key="6">
    <source>
        <dbReference type="ARBA" id="ARBA00022490"/>
    </source>
</evidence>
<evidence type="ECO:0000256" key="3">
    <source>
        <dbReference type="ARBA" id="ARBA00004629"/>
    </source>
</evidence>
<proteinExistence type="inferred from homology"/>
<evidence type="ECO:0000256" key="12">
    <source>
        <dbReference type="ARBA" id="ARBA00023054"/>
    </source>
</evidence>
<dbReference type="OrthoDB" id="10016597at2759"/>
<evidence type="ECO:0000256" key="8">
    <source>
        <dbReference type="ARBA" id="ARBA00022701"/>
    </source>
</evidence>
<evidence type="ECO:0000256" key="17">
    <source>
        <dbReference type="ARBA" id="ARBA00044112"/>
    </source>
</evidence>
<evidence type="ECO:0000313" key="21">
    <source>
        <dbReference type="Proteomes" id="UP000011761"/>
    </source>
</evidence>
<gene>
    <name evidence="20" type="ORF">BAUCODRAFT_122834</name>
</gene>
<evidence type="ECO:0000256" key="4">
    <source>
        <dbReference type="ARBA" id="ARBA00008491"/>
    </source>
</evidence>
<keyword evidence="13" id="KW-0206">Cytoskeleton</keyword>
<accession>M2MVC2</accession>
<sequence>MTSLLSSHLEQISLCSQSIADLSFPGPKAFTNALLSPHHDITALIRDTEPHERALFQLAPPALPTRAADFTSSVISGASTRRATAHLARHQPRSRAVAAVLGGELYQKTRRVGAEGDATLQQKGELDVELLLEGAAKLAAVYPIAGATERISVLRQRHQQLAASIAHYQDRVTRNAQELQLMTRPGSRGGYAAEGDAGDQDVEGEFATEKVDIATKLDLEREEEEVRELERKKKALEDRVTGMERDLGGLIR</sequence>
<organism evidence="20 21">
    <name type="scientific">Baudoinia panamericana (strain UAMH 10762)</name>
    <name type="common">Angels' share fungus</name>
    <name type="synonym">Baudoinia compniacensis (strain UAMH 10762)</name>
    <dbReference type="NCBI Taxonomy" id="717646"/>
    <lineage>
        <taxon>Eukaryota</taxon>
        <taxon>Fungi</taxon>
        <taxon>Dikarya</taxon>
        <taxon>Ascomycota</taxon>
        <taxon>Pezizomycotina</taxon>
        <taxon>Dothideomycetes</taxon>
        <taxon>Dothideomycetidae</taxon>
        <taxon>Mycosphaerellales</taxon>
        <taxon>Teratosphaeriaceae</taxon>
        <taxon>Baudoinia</taxon>
    </lineage>
</organism>
<evidence type="ECO:0000256" key="2">
    <source>
        <dbReference type="ARBA" id="ARBA00004186"/>
    </source>
</evidence>
<feature type="coiled-coil region" evidence="19">
    <location>
        <begin position="212"/>
        <end position="246"/>
    </location>
</feature>